<evidence type="ECO:0000313" key="1">
    <source>
        <dbReference type="EMBL" id="KZN58323.1"/>
    </source>
</evidence>
<comment type="caution">
    <text evidence="1">The sequence shown here is derived from an EMBL/GenBank/DDBJ whole genome shotgun (WGS) entry which is preliminary data.</text>
</comment>
<dbReference type="AlphaFoldDB" id="A0A167HNE9"/>
<accession>A0A167HNE9</accession>
<dbReference type="PATRIC" id="fig|1365248.3.peg.5200"/>
<name>A0A167HNE9_9GAMM</name>
<gene>
    <name evidence="1" type="ORF">N473_06140</name>
</gene>
<dbReference type="Proteomes" id="UP000076486">
    <property type="component" value="Unassembled WGS sequence"/>
</dbReference>
<protein>
    <submittedName>
        <fullName evidence="1">Uncharacterized protein</fullName>
    </submittedName>
</protein>
<organism evidence="1 2">
    <name type="scientific">Pseudoalteromonas luteoviolacea CPMOR-1</name>
    <dbReference type="NCBI Taxonomy" id="1365248"/>
    <lineage>
        <taxon>Bacteria</taxon>
        <taxon>Pseudomonadati</taxon>
        <taxon>Pseudomonadota</taxon>
        <taxon>Gammaproteobacteria</taxon>
        <taxon>Alteromonadales</taxon>
        <taxon>Pseudoalteromonadaceae</taxon>
        <taxon>Pseudoalteromonas</taxon>
    </lineage>
</organism>
<reference evidence="1 2" key="1">
    <citation type="submission" date="2013-07" db="EMBL/GenBank/DDBJ databases">
        <title>Comparative Genomic and Metabolomic Analysis of Twelve Strains of Pseudoalteromonas luteoviolacea.</title>
        <authorList>
            <person name="Vynne N.G."/>
            <person name="Mansson M."/>
            <person name="Gram L."/>
        </authorList>
    </citation>
    <scope>NUCLEOTIDE SEQUENCE [LARGE SCALE GENOMIC DNA]</scope>
    <source>
        <strain evidence="1 2">CPMOR-1</strain>
    </source>
</reference>
<evidence type="ECO:0000313" key="2">
    <source>
        <dbReference type="Proteomes" id="UP000076486"/>
    </source>
</evidence>
<proteinExistence type="predicted"/>
<sequence length="50" mass="5865">MYFLVLYGSFYMADSMNLTPNNLELNIFLQKNKMLNSGQFVKKITQNRKG</sequence>
<dbReference type="EMBL" id="AUYC01000084">
    <property type="protein sequence ID" value="KZN58323.1"/>
    <property type="molecule type" value="Genomic_DNA"/>
</dbReference>